<name>Q8EE38_SHEON</name>
<dbReference type="Gene3D" id="1.10.1470.10">
    <property type="entry name" value="YjbJ"/>
    <property type="match status" value="1"/>
</dbReference>
<dbReference type="OrthoDB" id="9796058at2"/>
<feature type="compositionally biased region" description="Polar residues" evidence="1">
    <location>
        <begin position="1"/>
        <end position="11"/>
    </location>
</feature>
<dbReference type="HOGENOM" id="CLU_2025156_0_0_6"/>
<evidence type="ECO:0000256" key="1">
    <source>
        <dbReference type="SAM" id="MobiDB-lite"/>
    </source>
</evidence>
<protein>
    <submittedName>
        <fullName evidence="2">Uncharacterized protein</fullName>
    </submittedName>
</protein>
<dbReference type="STRING" id="211586.SO_2552"/>
<dbReference type="PATRIC" id="fig|211586.12.peg.2457"/>
<gene>
    <name evidence="2" type="ordered locus">SO_2552</name>
</gene>
<dbReference type="eggNOG" id="ENOG5032GZR">
    <property type="taxonomic scope" value="Bacteria"/>
</dbReference>
<dbReference type="InterPro" id="IPR036629">
    <property type="entry name" value="YjbJ_sf"/>
</dbReference>
<evidence type="ECO:0000313" key="2">
    <source>
        <dbReference type="EMBL" id="AAN55582.1"/>
    </source>
</evidence>
<accession>Q8EE38</accession>
<dbReference type="AlphaFoldDB" id="Q8EE38"/>
<reference evidence="2 3" key="3">
    <citation type="journal article" date="2008" name="Appl. Environ. Microbiol.">
        <title>Identification of mobile elements and pseudogenes in the Shewanella oneidensis MR-1 genome.</title>
        <authorList>
            <person name="Romine M.F."/>
            <person name="Carlson T.S."/>
            <person name="Norbeck A.D."/>
            <person name="McCue L.A."/>
            <person name="Lipton M.S."/>
        </authorList>
    </citation>
    <scope>NUCLEOTIDE SEQUENCE [LARGE SCALE GENOMIC DNA]</scope>
    <source>
        <strain evidence="3">ATCC 700550 / JCM 31522 / CIP 106686 / LMG 19005 / NCIMB 14063 / MR-1</strain>
    </source>
</reference>
<dbReference type="Proteomes" id="UP000008186">
    <property type="component" value="Chromosome"/>
</dbReference>
<dbReference type="EMBL" id="AE014299">
    <property type="protein sequence ID" value="AAN55582.1"/>
    <property type="molecule type" value="Genomic_DNA"/>
</dbReference>
<dbReference type="KEGG" id="son:SO_2552"/>
<reference evidence="2 3" key="1">
    <citation type="journal article" date="2002" name="Nat. Biotechnol.">
        <title>Genome sequence of the dissimilatory metal ion-reducing bacterium Shewanella oneidensis.</title>
        <authorList>
            <person name="Heidelberg J.F."/>
            <person name="Paulsen I.T."/>
            <person name="Nelson K.E."/>
            <person name="Gaidos E.J."/>
            <person name="Nelson W.C."/>
            <person name="Read T.D."/>
            <person name="Eisen J.A."/>
            <person name="Seshadri R."/>
            <person name="Ward N."/>
            <person name="Methe B."/>
            <person name="Clayton R.A."/>
            <person name="Meyer T."/>
            <person name="Tsapin A."/>
            <person name="Scott J."/>
            <person name="Beanan M."/>
            <person name="Brinkac L."/>
            <person name="Daugherty S."/>
            <person name="DeBoy R.T."/>
            <person name="Dodson R.J."/>
            <person name="Durkin A.S."/>
            <person name="Haft D.H."/>
            <person name="Kolonay J.F."/>
            <person name="Madupu R."/>
            <person name="Peterson J.D."/>
            <person name="Umayam L.A."/>
            <person name="White O."/>
            <person name="Wolf A.M."/>
            <person name="Vamathevan J."/>
            <person name="Weidman J."/>
            <person name="Impraim M."/>
            <person name="Lee K."/>
            <person name="Berry K."/>
            <person name="Lee C."/>
            <person name="Mueller J."/>
            <person name="Khouri H."/>
            <person name="Gill J."/>
            <person name="Utterback T.R."/>
            <person name="McDonald L.A."/>
            <person name="Feldblyum T.V."/>
            <person name="Smith H.O."/>
            <person name="Venter J.C."/>
            <person name="Nealson K.H."/>
            <person name="Fraser C.M."/>
        </authorList>
    </citation>
    <scope>NUCLEOTIDE SEQUENCE [LARGE SCALE GENOMIC DNA]</scope>
    <source>
        <strain evidence="3">ATCC 700550 / JCM 31522 / CIP 106686 / LMG 19005 / NCIMB 14063 / MR-1</strain>
    </source>
</reference>
<keyword evidence="3" id="KW-1185">Reference proteome</keyword>
<dbReference type="BioCyc" id="SONE211586:G1GMP-2339-MONOMER"/>
<feature type="region of interest" description="Disordered" evidence="1">
    <location>
        <begin position="1"/>
        <end position="65"/>
    </location>
</feature>
<organism evidence="2 3">
    <name type="scientific">Shewanella oneidensis (strain ATCC 700550 / JCM 31522 / CIP 106686 / LMG 19005 / NCIMB 14063 / MR-1)</name>
    <dbReference type="NCBI Taxonomy" id="211586"/>
    <lineage>
        <taxon>Bacteria</taxon>
        <taxon>Pseudomonadati</taxon>
        <taxon>Pseudomonadota</taxon>
        <taxon>Gammaproteobacteria</taxon>
        <taxon>Alteromonadales</taxon>
        <taxon>Shewanellaceae</taxon>
        <taxon>Shewanella</taxon>
    </lineage>
</organism>
<dbReference type="PaxDb" id="211586-SO_2552"/>
<reference evidence="2 3" key="4">
    <citation type="journal article" date="2011" name="BMC Genomics">
        <title>Genome-wide protein localization prediction strategies for gram negative bacteria.</title>
        <authorList>
            <person name="Romine M.F."/>
        </authorList>
    </citation>
    <scope>NUCLEOTIDE SEQUENCE [LARGE SCALE GENOMIC DNA]</scope>
    <source>
        <strain evidence="3">ATCC 700550 / JCM 31522 / CIP 106686 / LMG 19005 / NCIMB 14063 / MR-1</strain>
    </source>
</reference>
<proteinExistence type="predicted"/>
<sequence length="125" mass="14074">MNYMNKFTEQNKAIDKDAQHTKTSKNHSPVAAANSPASKTSTTDKSKSEIHSSHQSEKQPKDAFNGKWKDHIHAAKSNWSKISETELTKSNGIEANLCELVQKHYLLTHEESSKQVKSFITKCKC</sequence>
<evidence type="ECO:0000313" key="3">
    <source>
        <dbReference type="Proteomes" id="UP000008186"/>
    </source>
</evidence>
<feature type="compositionally biased region" description="Basic and acidic residues" evidence="1">
    <location>
        <begin position="42"/>
        <end position="61"/>
    </location>
</feature>
<reference evidence="2 3" key="2">
    <citation type="journal article" date="2005" name="Proteomics">
        <title>Global detection and characterization of hypothetical proteins in Shewanella oneidensis MR-1 using LC-MS based proteomics.</title>
        <authorList>
            <person name="Elias D.A."/>
            <person name="Monroe M.E."/>
            <person name="Marshall M.J."/>
            <person name="Romine M.F."/>
            <person name="Belieav A.S."/>
            <person name="Fredrickson J.K."/>
            <person name="Anderson G.A."/>
            <person name="Smith R.D."/>
            <person name="Lipton M.S."/>
        </authorList>
    </citation>
    <scope>NUCLEOTIDE SEQUENCE [LARGE SCALE GENOMIC DNA]</scope>
    <source>
        <strain evidence="3">ATCC 700550 / JCM 31522 / CIP 106686 / LMG 19005 / NCIMB 14063 / MR-1</strain>
    </source>
</reference>
<dbReference type="RefSeq" id="WP_011072509.1">
    <property type="nucleotide sequence ID" value="NC_004347.2"/>
</dbReference>
<dbReference type="SUPFAM" id="SSF69047">
    <property type="entry name" value="Hypothetical protein YjbJ"/>
    <property type="match status" value="1"/>
</dbReference>